<dbReference type="Proteomes" id="UP001227101">
    <property type="component" value="Chromosome"/>
</dbReference>
<gene>
    <name evidence="2" type="ORF">QP939_16955</name>
</gene>
<evidence type="ECO:0000259" key="1">
    <source>
        <dbReference type="Pfam" id="PF20296"/>
    </source>
</evidence>
<proteinExistence type="predicted"/>
<dbReference type="RefSeq" id="WP_285457742.1">
    <property type="nucleotide sequence ID" value="NZ_CP127173.1"/>
</dbReference>
<evidence type="ECO:0000313" key="3">
    <source>
        <dbReference type="Proteomes" id="UP001227101"/>
    </source>
</evidence>
<protein>
    <recommendedName>
        <fullName evidence="1">Methylase-associated X1 domain-containing protein</fullName>
    </recommendedName>
</protein>
<reference evidence="2 3" key="1">
    <citation type="submission" date="2023-06" db="EMBL/GenBank/DDBJ databases">
        <authorList>
            <person name="Oyuntsetseg B."/>
            <person name="Kim S.B."/>
        </authorList>
    </citation>
    <scope>NUCLEOTIDE SEQUENCE [LARGE SCALE GENOMIC DNA]</scope>
    <source>
        <strain evidence="2 3">2-2</strain>
    </source>
</reference>
<feature type="domain" description="Methylase-associated X1" evidence="1">
    <location>
        <begin position="26"/>
        <end position="155"/>
    </location>
</feature>
<dbReference type="EMBL" id="CP127173">
    <property type="protein sequence ID" value="WIV60177.1"/>
    <property type="molecule type" value="Genomic_DNA"/>
</dbReference>
<dbReference type="Pfam" id="PF20296">
    <property type="entry name" value="MTaX1"/>
    <property type="match status" value="1"/>
</dbReference>
<evidence type="ECO:0000313" key="2">
    <source>
        <dbReference type="EMBL" id="WIV60177.1"/>
    </source>
</evidence>
<organism evidence="2 3">
    <name type="scientific">Amycolatopsis nalaikhensis</name>
    <dbReference type="NCBI Taxonomy" id="715472"/>
    <lineage>
        <taxon>Bacteria</taxon>
        <taxon>Bacillati</taxon>
        <taxon>Actinomycetota</taxon>
        <taxon>Actinomycetes</taxon>
        <taxon>Pseudonocardiales</taxon>
        <taxon>Pseudonocardiaceae</taxon>
        <taxon>Amycolatopsis</taxon>
    </lineage>
</organism>
<accession>A0ABY8XXK9</accession>
<name>A0ABY8XXK9_9PSEU</name>
<dbReference type="InterPro" id="IPR046894">
    <property type="entry name" value="MTaX1"/>
</dbReference>
<keyword evidence="3" id="KW-1185">Reference proteome</keyword>
<sequence length="357" mass="39507">MLYASDPKRSPVYLGIQTPADERVGVLVYPFTANHRLIKNRPADEHRMQIRYGGEASWKDDHPLGRDIAGIDTTLIVGIHLEAGLLIGLDPSLYDPLPMGISIEFKEANVSAADASGWHVFERDNITGRKRANPRAASGLETVVMFKPDRLLDYVRLERTASDFALDPALRFVAANEAASPRPDSDHTFTSTHDLETQFEMTSSEILTMISKANRLSTAVKGGVAEFHLGKQLTSDNTSIARVVPLDKDGLHDFDVTMATGEHVRVECKNASPKKYANGDIKVEVQKTRATQNDPAGRLYRIDQFDVVAACLKGPTGSWSFRYRRTSLLAEDQRHPGRIAPLQRVTDDWATTLKGAL</sequence>